<dbReference type="PANTHER" id="PTHR30506">
    <property type="entry name" value="INNER MEMBRANE PROTEIN"/>
    <property type="match status" value="1"/>
</dbReference>
<dbReference type="AlphaFoldDB" id="A0A0B5QMS6"/>
<dbReference type="Pfam" id="PF03458">
    <property type="entry name" value="Gly_transporter"/>
    <property type="match status" value="2"/>
</dbReference>
<evidence type="ECO:0000313" key="9">
    <source>
        <dbReference type="Proteomes" id="UP000031866"/>
    </source>
</evidence>
<evidence type="ECO:0000256" key="5">
    <source>
        <dbReference type="ARBA" id="ARBA00022989"/>
    </source>
</evidence>
<dbReference type="OrthoDB" id="9791874at2"/>
<keyword evidence="4" id="KW-0812">Transmembrane</keyword>
<dbReference type="EMBL" id="CP010086">
    <property type="protein sequence ID" value="AJG99566.1"/>
    <property type="molecule type" value="Genomic_DNA"/>
</dbReference>
<keyword evidence="5" id="KW-1133">Transmembrane helix</keyword>
<proteinExistence type="inferred from homology"/>
<protein>
    <recommendedName>
        <fullName evidence="7">Glycine transporter domain-containing protein</fullName>
    </recommendedName>
</protein>
<evidence type="ECO:0000259" key="7">
    <source>
        <dbReference type="Pfam" id="PF03458"/>
    </source>
</evidence>
<dbReference type="PANTHER" id="PTHR30506:SF3">
    <property type="entry name" value="UPF0126 INNER MEMBRANE PROTEIN YADS-RELATED"/>
    <property type="match status" value="1"/>
</dbReference>
<dbReference type="RefSeq" id="WP_023974678.1">
    <property type="nucleotide sequence ID" value="NZ_BKAK01000014.1"/>
</dbReference>
<name>A0A0B5QMS6_CLOBE</name>
<organism evidence="8 9">
    <name type="scientific">Clostridium beijerinckii</name>
    <name type="common">Clostridium MP</name>
    <dbReference type="NCBI Taxonomy" id="1520"/>
    <lineage>
        <taxon>Bacteria</taxon>
        <taxon>Bacillati</taxon>
        <taxon>Bacillota</taxon>
        <taxon>Clostridia</taxon>
        <taxon>Eubacteriales</taxon>
        <taxon>Clostridiaceae</taxon>
        <taxon>Clostridium</taxon>
    </lineage>
</organism>
<reference evidence="9" key="1">
    <citation type="submission" date="2014-12" db="EMBL/GenBank/DDBJ databases">
        <title>Genome sequence of Clostridium beijerinckii strain 59B.</title>
        <authorList>
            <person name="Little G.T."/>
            <person name="Minton N.P."/>
        </authorList>
    </citation>
    <scope>NUCLEOTIDE SEQUENCE [LARGE SCALE GENOMIC DNA]</scope>
    <source>
        <strain evidence="9">59B</strain>
    </source>
</reference>
<dbReference type="GO" id="GO:0005886">
    <property type="term" value="C:plasma membrane"/>
    <property type="evidence" value="ECO:0007669"/>
    <property type="project" value="UniProtKB-SubCell"/>
</dbReference>
<accession>A0A0B5QMS6</accession>
<evidence type="ECO:0000256" key="6">
    <source>
        <dbReference type="ARBA" id="ARBA00023136"/>
    </source>
</evidence>
<evidence type="ECO:0000256" key="3">
    <source>
        <dbReference type="ARBA" id="ARBA00022475"/>
    </source>
</evidence>
<evidence type="ECO:0000256" key="4">
    <source>
        <dbReference type="ARBA" id="ARBA00022692"/>
    </source>
</evidence>
<dbReference type="Proteomes" id="UP000031866">
    <property type="component" value="Chromosome"/>
</dbReference>
<dbReference type="GeneID" id="66345454"/>
<sequence>MNDINILEYLGIFAFAASGAHVAIEEKFDLFGIYILATVTAMGGGVLRDIVTDVGIPLFFENYTTIPFIILGATIPVILRGKLKYNNMFVIIDAIGLSAFSVSSGIKALESGYNLMLFLFATSITGVGGGVLRDIITNRKPEIFKTDVYCIACILGSILLWFLYPLLGTHVSQHISLIVIFSIRMICYIKKINLPVIHKN</sequence>
<dbReference type="InterPro" id="IPR005115">
    <property type="entry name" value="Gly_transporter"/>
</dbReference>
<dbReference type="KEGG" id="cbei:LF65_02997"/>
<keyword evidence="6" id="KW-0472">Membrane</keyword>
<dbReference type="STRING" id="1520.LF65_02997"/>
<evidence type="ECO:0000256" key="1">
    <source>
        <dbReference type="ARBA" id="ARBA00004651"/>
    </source>
</evidence>
<feature type="domain" description="Glycine transporter" evidence="7">
    <location>
        <begin position="91"/>
        <end position="164"/>
    </location>
</feature>
<gene>
    <name evidence="8" type="ORF">LF65_02997</name>
</gene>
<comment type="similarity">
    <text evidence="2">Belongs to the UPF0126 family.</text>
</comment>
<evidence type="ECO:0000313" key="8">
    <source>
        <dbReference type="EMBL" id="AJG99566.1"/>
    </source>
</evidence>
<comment type="subcellular location">
    <subcellularLocation>
        <location evidence="1">Cell membrane</location>
        <topology evidence="1">Multi-pass membrane protein</topology>
    </subcellularLocation>
</comment>
<keyword evidence="3" id="KW-1003">Cell membrane</keyword>
<evidence type="ECO:0000256" key="2">
    <source>
        <dbReference type="ARBA" id="ARBA00008193"/>
    </source>
</evidence>
<feature type="domain" description="Glycine transporter" evidence="7">
    <location>
        <begin position="6"/>
        <end position="77"/>
    </location>
</feature>